<keyword evidence="2" id="KW-1185">Reference proteome</keyword>
<comment type="caution">
    <text evidence="1">The sequence shown here is derived from an EMBL/GenBank/DDBJ whole genome shotgun (WGS) entry which is preliminary data.</text>
</comment>
<dbReference type="Proteomes" id="UP001266305">
    <property type="component" value="Unassembled WGS sequence"/>
</dbReference>
<protein>
    <submittedName>
        <fullName evidence="1">Uncharacterized protein</fullName>
    </submittedName>
</protein>
<sequence>QTFQLHLEMEIPEDRGGYQVTRLEIVAGWRPGAMWQQQRWEKWRDGPEKGMRNEG</sequence>
<proteinExistence type="predicted"/>
<organism evidence="1 2">
    <name type="scientific">Saguinus oedipus</name>
    <name type="common">Cotton-top tamarin</name>
    <name type="synonym">Oedipomidas oedipus</name>
    <dbReference type="NCBI Taxonomy" id="9490"/>
    <lineage>
        <taxon>Eukaryota</taxon>
        <taxon>Metazoa</taxon>
        <taxon>Chordata</taxon>
        <taxon>Craniata</taxon>
        <taxon>Vertebrata</taxon>
        <taxon>Euteleostomi</taxon>
        <taxon>Mammalia</taxon>
        <taxon>Eutheria</taxon>
        <taxon>Euarchontoglires</taxon>
        <taxon>Primates</taxon>
        <taxon>Haplorrhini</taxon>
        <taxon>Platyrrhini</taxon>
        <taxon>Cebidae</taxon>
        <taxon>Callitrichinae</taxon>
        <taxon>Saguinus</taxon>
    </lineage>
</organism>
<accession>A0ABQ9VRC6</accession>
<dbReference type="EMBL" id="JASSZA010000005">
    <property type="protein sequence ID" value="KAK2111932.1"/>
    <property type="molecule type" value="Genomic_DNA"/>
</dbReference>
<evidence type="ECO:0000313" key="2">
    <source>
        <dbReference type="Proteomes" id="UP001266305"/>
    </source>
</evidence>
<gene>
    <name evidence="1" type="ORF">P7K49_011678</name>
</gene>
<feature type="non-terminal residue" evidence="1">
    <location>
        <position position="1"/>
    </location>
</feature>
<name>A0ABQ9VRC6_SAGOE</name>
<reference evidence="1 2" key="1">
    <citation type="submission" date="2023-05" db="EMBL/GenBank/DDBJ databases">
        <title>B98-5 Cell Line De Novo Hybrid Assembly: An Optical Mapping Approach.</title>
        <authorList>
            <person name="Kananen K."/>
            <person name="Auerbach J.A."/>
            <person name="Kautto E."/>
            <person name="Blachly J.S."/>
        </authorList>
    </citation>
    <scope>NUCLEOTIDE SEQUENCE [LARGE SCALE GENOMIC DNA]</scope>
    <source>
        <strain evidence="1">B95-8</strain>
        <tissue evidence="1">Cell line</tissue>
    </source>
</reference>
<evidence type="ECO:0000313" key="1">
    <source>
        <dbReference type="EMBL" id="KAK2111932.1"/>
    </source>
</evidence>